<dbReference type="WBParaSite" id="Pan_g18959.t1">
    <property type="protein sequence ID" value="Pan_g18959.t1"/>
    <property type="gene ID" value="Pan_g18959"/>
</dbReference>
<keyword evidence="5" id="KW-0506">mRNA capping</keyword>
<dbReference type="PANTHER" id="PTHR12412:SF2">
    <property type="entry name" value="NUCLEAR CAP-BINDING PROTEIN SUBUNIT 1"/>
    <property type="match status" value="1"/>
</dbReference>
<dbReference type="GO" id="GO:0000339">
    <property type="term" value="F:RNA cap binding"/>
    <property type="evidence" value="ECO:0007669"/>
    <property type="project" value="InterPro"/>
</dbReference>
<evidence type="ECO:0000256" key="5">
    <source>
        <dbReference type="ARBA" id="ARBA00023042"/>
    </source>
</evidence>
<dbReference type="GO" id="GO:0006370">
    <property type="term" value="P:7-methylguanosine mRNA capping"/>
    <property type="evidence" value="ECO:0007669"/>
    <property type="project" value="UniProtKB-KW"/>
</dbReference>
<dbReference type="InterPro" id="IPR015172">
    <property type="entry name" value="MIF4G-like_typ-1"/>
</dbReference>
<organism evidence="12 13">
    <name type="scientific">Panagrellus redivivus</name>
    <name type="common">Microworm</name>
    <dbReference type="NCBI Taxonomy" id="6233"/>
    <lineage>
        <taxon>Eukaryota</taxon>
        <taxon>Metazoa</taxon>
        <taxon>Ecdysozoa</taxon>
        <taxon>Nematoda</taxon>
        <taxon>Chromadorea</taxon>
        <taxon>Rhabditida</taxon>
        <taxon>Tylenchina</taxon>
        <taxon>Panagrolaimomorpha</taxon>
        <taxon>Panagrolaimoidea</taxon>
        <taxon>Panagrolaimidae</taxon>
        <taxon>Panagrellus</taxon>
    </lineage>
</organism>
<dbReference type="InterPro" id="IPR016024">
    <property type="entry name" value="ARM-type_fold"/>
</dbReference>
<keyword evidence="4" id="KW-0507">mRNA processing</keyword>
<comment type="similarity">
    <text evidence="2">Belongs to the NCBP1 family.</text>
</comment>
<feature type="compositionally biased region" description="Acidic residues" evidence="10">
    <location>
        <begin position="735"/>
        <end position="744"/>
    </location>
</feature>
<feature type="compositionally biased region" description="Basic and acidic residues" evidence="10">
    <location>
        <begin position="34"/>
        <end position="48"/>
    </location>
</feature>
<accession>A0A7E4VBE2</accession>
<keyword evidence="6" id="KW-0943">RNA-mediated gene silencing</keyword>
<feature type="compositionally biased region" description="Polar residues" evidence="10">
    <location>
        <begin position="22"/>
        <end position="32"/>
    </location>
</feature>
<dbReference type="InterPro" id="IPR015174">
    <property type="entry name" value="MIF4G-like_typ-2"/>
</dbReference>
<evidence type="ECO:0000313" key="13">
    <source>
        <dbReference type="WBParaSite" id="Pan_g18959.t1"/>
    </source>
</evidence>
<evidence type="ECO:0000256" key="9">
    <source>
        <dbReference type="ARBA" id="ARBA00030965"/>
    </source>
</evidence>
<evidence type="ECO:0000256" key="4">
    <source>
        <dbReference type="ARBA" id="ARBA00022664"/>
    </source>
</evidence>
<reference evidence="13" key="2">
    <citation type="submission" date="2020-10" db="UniProtKB">
        <authorList>
            <consortium name="WormBaseParasite"/>
        </authorList>
    </citation>
    <scope>IDENTIFICATION</scope>
</reference>
<dbReference type="GO" id="GO:0005634">
    <property type="term" value="C:nucleus"/>
    <property type="evidence" value="ECO:0007669"/>
    <property type="project" value="UniProtKB-SubCell"/>
</dbReference>
<dbReference type="FunFam" id="1.25.40.180:FF:000010">
    <property type="entry name" value="Nuclear cap-binding protein subunit 1"/>
    <property type="match status" value="1"/>
</dbReference>
<keyword evidence="12" id="KW-1185">Reference proteome</keyword>
<evidence type="ECO:0000313" key="12">
    <source>
        <dbReference type="Proteomes" id="UP000492821"/>
    </source>
</evidence>
<dbReference type="Pfam" id="PF09090">
    <property type="entry name" value="MIF4G_like_2"/>
    <property type="match status" value="1"/>
</dbReference>
<feature type="region of interest" description="Disordered" evidence="10">
    <location>
        <begin position="1"/>
        <end position="83"/>
    </location>
</feature>
<dbReference type="SUPFAM" id="SSF48371">
    <property type="entry name" value="ARM repeat"/>
    <property type="match status" value="3"/>
</dbReference>
<name>A0A7E4VBE2_PANRE</name>
<reference evidence="12" key="1">
    <citation type="journal article" date="2013" name="Genetics">
        <title>The draft genome and transcriptome of Panagrellus redivivus are shaped by the harsh demands of a free-living lifestyle.</title>
        <authorList>
            <person name="Srinivasan J."/>
            <person name="Dillman A.R."/>
            <person name="Macchietto M.G."/>
            <person name="Heikkinen L."/>
            <person name="Lakso M."/>
            <person name="Fracchia K.M."/>
            <person name="Antoshechkin I."/>
            <person name="Mortazavi A."/>
            <person name="Wong G."/>
            <person name="Sternberg P.W."/>
        </authorList>
    </citation>
    <scope>NUCLEOTIDE SEQUENCE [LARGE SCALE GENOMIC DNA]</scope>
    <source>
        <strain evidence="12">MT8872</strain>
    </source>
</reference>
<dbReference type="GO" id="GO:0008380">
    <property type="term" value="P:RNA splicing"/>
    <property type="evidence" value="ECO:0007669"/>
    <property type="project" value="UniProtKB-KW"/>
</dbReference>
<dbReference type="PANTHER" id="PTHR12412">
    <property type="entry name" value="CAP BINDING PROTEIN"/>
    <property type="match status" value="1"/>
</dbReference>
<dbReference type="SMART" id="SM00543">
    <property type="entry name" value="MIF4G"/>
    <property type="match status" value="1"/>
</dbReference>
<keyword evidence="8" id="KW-0539">Nucleus</keyword>
<dbReference type="Gene3D" id="1.25.40.180">
    <property type="match status" value="3"/>
</dbReference>
<evidence type="ECO:0000256" key="8">
    <source>
        <dbReference type="ARBA" id="ARBA00023242"/>
    </source>
</evidence>
<evidence type="ECO:0000256" key="1">
    <source>
        <dbReference type="ARBA" id="ARBA00004123"/>
    </source>
</evidence>
<dbReference type="InterPro" id="IPR027159">
    <property type="entry name" value="CBP80"/>
</dbReference>
<proteinExistence type="inferred from homology"/>
<keyword evidence="7" id="KW-0508">mRNA splicing</keyword>
<protein>
    <recommendedName>
        <fullName evidence="3">Nuclear cap-binding protein subunit 1</fullName>
    </recommendedName>
    <alternativeName>
        <fullName evidence="9">80 kDa nuclear cap-binding protein</fullName>
    </alternativeName>
</protein>
<evidence type="ECO:0000259" key="11">
    <source>
        <dbReference type="SMART" id="SM00543"/>
    </source>
</evidence>
<evidence type="ECO:0000256" key="7">
    <source>
        <dbReference type="ARBA" id="ARBA00023187"/>
    </source>
</evidence>
<dbReference type="GO" id="GO:0005846">
    <property type="term" value="C:nuclear cap binding complex"/>
    <property type="evidence" value="ECO:0007669"/>
    <property type="project" value="InterPro"/>
</dbReference>
<feature type="region of interest" description="Disordered" evidence="10">
    <location>
        <begin position="724"/>
        <end position="746"/>
    </location>
</feature>
<evidence type="ECO:0000256" key="2">
    <source>
        <dbReference type="ARBA" id="ARBA00007413"/>
    </source>
</evidence>
<evidence type="ECO:0000256" key="3">
    <source>
        <dbReference type="ARBA" id="ARBA00019879"/>
    </source>
</evidence>
<dbReference type="GO" id="GO:0031047">
    <property type="term" value="P:regulatory ncRNA-mediated gene silencing"/>
    <property type="evidence" value="ECO:0007669"/>
    <property type="project" value="UniProtKB-KW"/>
</dbReference>
<dbReference type="AlphaFoldDB" id="A0A7E4VBE2"/>
<dbReference type="GO" id="GO:0000184">
    <property type="term" value="P:nuclear-transcribed mRNA catabolic process, nonsense-mediated decay"/>
    <property type="evidence" value="ECO:0007669"/>
    <property type="project" value="TreeGrafter"/>
</dbReference>
<dbReference type="GO" id="GO:0006406">
    <property type="term" value="P:mRNA export from nucleus"/>
    <property type="evidence" value="ECO:0007669"/>
    <property type="project" value="InterPro"/>
</dbReference>
<evidence type="ECO:0000256" key="6">
    <source>
        <dbReference type="ARBA" id="ARBA00023158"/>
    </source>
</evidence>
<comment type="subcellular location">
    <subcellularLocation>
        <location evidence="1">Nucleus</location>
    </subcellularLocation>
</comment>
<evidence type="ECO:0000256" key="10">
    <source>
        <dbReference type="SAM" id="MobiDB-lite"/>
    </source>
</evidence>
<dbReference type="Proteomes" id="UP000492821">
    <property type="component" value="Unassembled WGS sequence"/>
</dbReference>
<dbReference type="Pfam" id="PF02854">
    <property type="entry name" value="MIF4G"/>
    <property type="match status" value="1"/>
</dbReference>
<sequence>MEAMDTTPAEATEPEVKPEAVSQDTEAPSTEAVSKAEEPAPAPEEKPEAPAAPQPTHQRAGYKRVANRDDDDERKRICGPGPDVTTHLEELMVHVGDNKDANIVEVLKSLRDLLSQNVEKEEAFIVGQFARCIKFKPEKLTIYSTLAGLVNADAPEFGKNFVQRVVDELNHSLKEGEFDIAVRIITFIADLANTGILSLESVAGFLNQFTAFVEKENLQTDFFVYCVLHTLPWVGPAFHSAKSPLLEPILSKVGAYIASRKKHHLKALQVWIDGDKTVQEDYIDCLWGQIRNLQRDNWNEQHIVRVDMAYKVVLSGAQKHALPEVVIPAFDDKTEYPLPRVVFRLFSAEDVVGGENPLPDANSIERFLVEEDLNWIIANNYLNWRVCARELLAYHRADSIPLYHCITEVVFSQLFRLPEAPYMELFYGALLIELCHTALEKMPQVLAHASQILYQRTSNMQIICVERFVSWFSYHLSNFQFRWCWEDWEDCLKEDELSPKLIFVREVLEKSMRLSYHKKIVEILPKEFKPIIPNEPKFQFVVDDEEHPAHEDSLHFAAKIRNRVTCEEILLSVKRNEDDIKEGECPYDPDQVAIFTGTLLKMASQTFSHTFAAINKYLDVFLKFVNYADALQPVLLRTIHECWGEHRQFVIMLVDKLLKVQVFDPHIIIAWVFSGDLKEELGRSWIWEVLNLAIKRASIQHSHSQANKTSVEIVYAKKKARLESQAKNTTSEQRENDDEDEDMGADAVDPTVEDRLAKLAGDVSQAQIDYDKSKDALRNVILDVSHKFALAITEHLCSADEEGADYDTPFYRFLVGRFKEMLILNWRDVFLFWADVDRELLSSTAIDERIRQIFVQFRALKY</sequence>
<dbReference type="Pfam" id="PF09088">
    <property type="entry name" value="MIF4G_like"/>
    <property type="match status" value="1"/>
</dbReference>
<dbReference type="InterPro" id="IPR003890">
    <property type="entry name" value="MIF4G-like_typ-3"/>
</dbReference>
<feature type="domain" description="MIF4G" evidence="11">
    <location>
        <begin position="85"/>
        <end position="294"/>
    </location>
</feature>
<dbReference type="GO" id="GO:0003729">
    <property type="term" value="F:mRNA binding"/>
    <property type="evidence" value="ECO:0007669"/>
    <property type="project" value="TreeGrafter"/>
</dbReference>